<name>A0ABP8N2A9_9BACT</name>
<dbReference type="EMBL" id="BAABGA010000049">
    <property type="protein sequence ID" value="GAA4460065.1"/>
    <property type="molecule type" value="Genomic_DNA"/>
</dbReference>
<gene>
    <name evidence="1" type="ORF">GCM10023156_40500</name>
</gene>
<dbReference type="Proteomes" id="UP001500840">
    <property type="component" value="Unassembled WGS sequence"/>
</dbReference>
<proteinExistence type="predicted"/>
<organism evidence="1 2">
    <name type="scientific">Novipirellula rosea</name>
    <dbReference type="NCBI Taxonomy" id="1031540"/>
    <lineage>
        <taxon>Bacteria</taxon>
        <taxon>Pseudomonadati</taxon>
        <taxon>Planctomycetota</taxon>
        <taxon>Planctomycetia</taxon>
        <taxon>Pirellulales</taxon>
        <taxon>Pirellulaceae</taxon>
        <taxon>Novipirellula</taxon>
    </lineage>
</organism>
<protein>
    <submittedName>
        <fullName evidence="1">Uncharacterized protein</fullName>
    </submittedName>
</protein>
<reference evidence="2" key="1">
    <citation type="journal article" date="2019" name="Int. J. Syst. Evol. Microbiol.">
        <title>The Global Catalogue of Microorganisms (GCM) 10K type strain sequencing project: providing services to taxonomists for standard genome sequencing and annotation.</title>
        <authorList>
            <consortium name="The Broad Institute Genomics Platform"/>
            <consortium name="The Broad Institute Genome Sequencing Center for Infectious Disease"/>
            <person name="Wu L."/>
            <person name="Ma J."/>
        </authorList>
    </citation>
    <scope>NUCLEOTIDE SEQUENCE [LARGE SCALE GENOMIC DNA]</scope>
    <source>
        <strain evidence="2">JCM 17759</strain>
    </source>
</reference>
<evidence type="ECO:0000313" key="1">
    <source>
        <dbReference type="EMBL" id="GAA4460065.1"/>
    </source>
</evidence>
<keyword evidence="2" id="KW-1185">Reference proteome</keyword>
<sequence length="110" mass="12287">MKRDEAAVAKTCEAMDALMPKQGAEPLNVRPQRPIANNAKITMLETSTWYSKSTFFLPPAASPARRRSGLPPPLPKRQFLTRDLGHRRAGDNNALSDLRKRIAGIFFVLK</sequence>
<comment type="caution">
    <text evidence="1">The sequence shown here is derived from an EMBL/GenBank/DDBJ whole genome shotgun (WGS) entry which is preliminary data.</text>
</comment>
<accession>A0ABP8N2A9</accession>
<evidence type="ECO:0000313" key="2">
    <source>
        <dbReference type="Proteomes" id="UP001500840"/>
    </source>
</evidence>